<dbReference type="InterPro" id="IPR016181">
    <property type="entry name" value="Acyl_CoA_acyltransferase"/>
</dbReference>
<dbReference type="STRING" id="640938.TR210_716"/>
<evidence type="ECO:0000259" key="3">
    <source>
        <dbReference type="PROSITE" id="PS51186"/>
    </source>
</evidence>
<evidence type="ECO:0000256" key="1">
    <source>
        <dbReference type="ARBA" id="ARBA00022679"/>
    </source>
</evidence>
<dbReference type="CDD" id="cd04301">
    <property type="entry name" value="NAT_SF"/>
    <property type="match status" value="1"/>
</dbReference>
<accession>A0A143YE77</accession>
<name>A0A143YE77_9LACT</name>
<dbReference type="Proteomes" id="UP000076878">
    <property type="component" value="Unassembled WGS sequence"/>
</dbReference>
<evidence type="ECO:0000313" key="6">
    <source>
        <dbReference type="Proteomes" id="UP000076878"/>
    </source>
</evidence>
<dbReference type="GO" id="GO:0016747">
    <property type="term" value="F:acyltransferase activity, transferring groups other than amino-acyl groups"/>
    <property type="evidence" value="ECO:0007669"/>
    <property type="project" value="InterPro"/>
</dbReference>
<proteinExistence type="predicted"/>
<keyword evidence="7" id="KW-1185">Reference proteome</keyword>
<reference evidence="4 6" key="1">
    <citation type="submission" date="2016-02" db="EMBL/GenBank/DDBJ databases">
        <authorList>
            <person name="Wen L."/>
            <person name="He K."/>
            <person name="Yang H."/>
        </authorList>
    </citation>
    <scope>NUCLEOTIDE SEQUENCE [LARGE SCALE GENOMIC DNA]</scope>
    <source>
        <strain evidence="4">Trichococcus_R210</strain>
    </source>
</reference>
<dbReference type="GO" id="GO:0005840">
    <property type="term" value="C:ribosome"/>
    <property type="evidence" value="ECO:0007669"/>
    <property type="project" value="UniProtKB-KW"/>
</dbReference>
<organism evidence="4 6">
    <name type="scientific">Trichococcus ilyis</name>
    <dbReference type="NCBI Taxonomy" id="640938"/>
    <lineage>
        <taxon>Bacteria</taxon>
        <taxon>Bacillati</taxon>
        <taxon>Bacillota</taxon>
        <taxon>Bacilli</taxon>
        <taxon>Lactobacillales</taxon>
        <taxon>Carnobacteriaceae</taxon>
        <taxon>Trichococcus</taxon>
    </lineage>
</organism>
<evidence type="ECO:0000313" key="5">
    <source>
        <dbReference type="EMBL" id="SEI88034.1"/>
    </source>
</evidence>
<keyword evidence="2 4" id="KW-0012">Acyltransferase</keyword>
<dbReference type="Pfam" id="PF00583">
    <property type="entry name" value="Acetyltransf_1"/>
    <property type="match status" value="1"/>
</dbReference>
<dbReference type="Proteomes" id="UP000199280">
    <property type="component" value="Unassembled WGS sequence"/>
</dbReference>
<dbReference type="OrthoDB" id="7205533at2"/>
<evidence type="ECO:0000313" key="7">
    <source>
        <dbReference type="Proteomes" id="UP000199280"/>
    </source>
</evidence>
<dbReference type="PANTHER" id="PTHR43877">
    <property type="entry name" value="AMINOALKYLPHOSPHONATE N-ACETYLTRANSFERASE-RELATED-RELATED"/>
    <property type="match status" value="1"/>
</dbReference>
<dbReference type="PROSITE" id="PS51186">
    <property type="entry name" value="GNAT"/>
    <property type="match status" value="1"/>
</dbReference>
<feature type="domain" description="N-acetyltransferase" evidence="3">
    <location>
        <begin position="3"/>
        <end position="172"/>
    </location>
</feature>
<dbReference type="AlphaFoldDB" id="A0A143YE77"/>
<keyword evidence="5" id="KW-0687">Ribonucleoprotein</keyword>
<keyword evidence="5" id="KW-0689">Ribosomal protein</keyword>
<dbReference type="EMBL" id="FJNB01000004">
    <property type="protein sequence ID" value="CZQ88600.1"/>
    <property type="molecule type" value="Genomic_DNA"/>
</dbReference>
<gene>
    <name evidence="5" type="ORF">SAMN05216375_104141</name>
    <name evidence="4" type="ORF">TR210_716</name>
</gene>
<sequence>MAITLKKCGSENLKELQAIGIETFTDTFAAHNTPEDLQDYLEKAYDPEKLKAELATVGSTFWFLYDGQELAGYLKVNVDAALTEDMGPDSLEVERIYIRPAFKRRGHGKYLIDKAIEIARAQGKTTIWLGVWEHNLNALAFYAKMGFVRTGAHSFFMGDDEQTDFIMTKQLG</sequence>
<evidence type="ECO:0000313" key="4">
    <source>
        <dbReference type="EMBL" id="CZQ88600.1"/>
    </source>
</evidence>
<evidence type="ECO:0000256" key="2">
    <source>
        <dbReference type="ARBA" id="ARBA00023315"/>
    </source>
</evidence>
<protein>
    <submittedName>
        <fullName evidence="4">Acyl-coa n-acyltransferase</fullName>
    </submittedName>
    <submittedName>
        <fullName evidence="5">Ribosomal protein S18 acetylase RimI</fullName>
    </submittedName>
</protein>
<reference evidence="5 7" key="2">
    <citation type="submission" date="2016-10" db="EMBL/GenBank/DDBJ databases">
        <authorList>
            <person name="Varghese N."/>
            <person name="Submissions S."/>
        </authorList>
    </citation>
    <scope>NUCLEOTIDE SEQUENCE [LARGE SCALE GENOMIC DNA]</scope>
    <source>
        <strain evidence="5 7">DSM 22150</strain>
    </source>
</reference>
<dbReference type="InterPro" id="IPR000182">
    <property type="entry name" value="GNAT_dom"/>
</dbReference>
<dbReference type="EMBL" id="FNYT01000004">
    <property type="protein sequence ID" value="SEI88034.1"/>
    <property type="molecule type" value="Genomic_DNA"/>
</dbReference>
<dbReference type="InterPro" id="IPR050832">
    <property type="entry name" value="Bact_Acetyltransf"/>
</dbReference>
<dbReference type="RefSeq" id="WP_068621656.1">
    <property type="nucleotide sequence ID" value="NZ_FJNB01000004.1"/>
</dbReference>
<dbReference type="SUPFAM" id="SSF55729">
    <property type="entry name" value="Acyl-CoA N-acyltransferases (Nat)"/>
    <property type="match status" value="1"/>
</dbReference>
<keyword evidence="1 4" id="KW-0808">Transferase</keyword>
<dbReference type="Gene3D" id="3.40.630.30">
    <property type="match status" value="1"/>
</dbReference>